<proteinExistence type="predicted"/>
<dbReference type="Proteomes" id="UP001246473">
    <property type="component" value="Unassembled WGS sequence"/>
</dbReference>
<evidence type="ECO:0000256" key="3">
    <source>
        <dbReference type="SAM" id="Phobius"/>
    </source>
</evidence>
<keyword evidence="3" id="KW-0812">Transmembrane</keyword>
<dbReference type="EMBL" id="JANSLM010000008">
    <property type="protein sequence ID" value="MDT8840253.1"/>
    <property type="molecule type" value="Genomic_DNA"/>
</dbReference>
<dbReference type="GO" id="GO:0006310">
    <property type="term" value="P:DNA recombination"/>
    <property type="evidence" value="ECO:0007669"/>
    <property type="project" value="UniProtKB-KW"/>
</dbReference>
<feature type="region of interest" description="Disordered" evidence="2">
    <location>
        <begin position="310"/>
        <end position="329"/>
    </location>
</feature>
<dbReference type="InterPro" id="IPR011010">
    <property type="entry name" value="DNA_brk_join_enz"/>
</dbReference>
<organism evidence="4 5">
    <name type="scientific">Paraburkholderia fungorum</name>
    <dbReference type="NCBI Taxonomy" id="134537"/>
    <lineage>
        <taxon>Bacteria</taxon>
        <taxon>Pseudomonadati</taxon>
        <taxon>Pseudomonadota</taxon>
        <taxon>Betaproteobacteria</taxon>
        <taxon>Burkholderiales</taxon>
        <taxon>Burkholderiaceae</taxon>
        <taxon>Paraburkholderia</taxon>
    </lineage>
</organism>
<dbReference type="AlphaFoldDB" id="A0AAP5UVF1"/>
<keyword evidence="3" id="KW-0472">Membrane</keyword>
<evidence type="ECO:0000313" key="4">
    <source>
        <dbReference type="EMBL" id="MDT8840253.1"/>
    </source>
</evidence>
<keyword evidence="3" id="KW-1133">Transmembrane helix</keyword>
<evidence type="ECO:0000313" key="5">
    <source>
        <dbReference type="Proteomes" id="UP001246473"/>
    </source>
</evidence>
<protein>
    <recommendedName>
        <fullName evidence="6">Integrase</fullName>
    </recommendedName>
</protein>
<reference evidence="4" key="1">
    <citation type="submission" date="2022-08" db="EMBL/GenBank/DDBJ databases">
        <authorList>
            <person name="Kim S.-J."/>
        </authorList>
    </citation>
    <scope>NUCLEOTIDE SEQUENCE</scope>
    <source>
        <strain evidence="4">KJ</strain>
    </source>
</reference>
<evidence type="ECO:0000256" key="1">
    <source>
        <dbReference type="ARBA" id="ARBA00023172"/>
    </source>
</evidence>
<dbReference type="GO" id="GO:0015074">
    <property type="term" value="P:DNA integration"/>
    <property type="evidence" value="ECO:0007669"/>
    <property type="project" value="InterPro"/>
</dbReference>
<gene>
    <name evidence="4" type="ORF">ParKJ_22780</name>
</gene>
<sequence length="329" mass="36356">MTRQGGLRRVSLALARGRGGAAPGVDEAAAVSAWLGRYRGHTHTAYKRESSRFVAFVCSSGIAGGLVGATPAVFEQYARTRPSEDVARYGLQVLRSLFATLCERGVIKVNPVPVVKGRSRAKPSVQYKHFTHAELVTIGGVIDALANEPGGHRRSYSTRRWIFWLLAYTGAQREEIAASSRRPALTMGNLHCFRQVEHTTATCGWVLNVCDSAGALRRIRLCDALVAELVRYRQSLMLTWHPRPDDETPLIVGNGWRAMGAQGIYTNVQAMFAAVASHLQRQGLESRLVARLEEATPYWLTRSFHTLDRSGDNREERVTSEEVTHAVSD</sequence>
<comment type="caution">
    <text evidence="4">The sequence shown here is derived from an EMBL/GenBank/DDBJ whole genome shotgun (WGS) entry which is preliminary data.</text>
</comment>
<evidence type="ECO:0008006" key="6">
    <source>
        <dbReference type="Google" id="ProtNLM"/>
    </source>
</evidence>
<accession>A0AAP5UVF1</accession>
<name>A0AAP5UVF1_9BURK</name>
<dbReference type="RefSeq" id="WP_315697123.1">
    <property type="nucleotide sequence ID" value="NZ_JANSLM010000008.1"/>
</dbReference>
<evidence type="ECO:0000256" key="2">
    <source>
        <dbReference type="SAM" id="MobiDB-lite"/>
    </source>
</evidence>
<dbReference type="Gene3D" id="1.10.443.10">
    <property type="entry name" value="Intergrase catalytic core"/>
    <property type="match status" value="1"/>
</dbReference>
<keyword evidence="1" id="KW-0233">DNA recombination</keyword>
<dbReference type="SUPFAM" id="SSF56349">
    <property type="entry name" value="DNA breaking-rejoining enzymes"/>
    <property type="match status" value="1"/>
</dbReference>
<dbReference type="GO" id="GO:0003677">
    <property type="term" value="F:DNA binding"/>
    <property type="evidence" value="ECO:0007669"/>
    <property type="project" value="InterPro"/>
</dbReference>
<feature type="transmembrane region" description="Helical" evidence="3">
    <location>
        <begin position="53"/>
        <end position="74"/>
    </location>
</feature>
<dbReference type="InterPro" id="IPR013762">
    <property type="entry name" value="Integrase-like_cat_sf"/>
</dbReference>